<dbReference type="EMBL" id="MK373798">
    <property type="protein sequence ID" value="QBQ81482.1"/>
    <property type="molecule type" value="Genomic_DNA"/>
</dbReference>
<accession>A0A482N7K1</accession>
<proteinExistence type="predicted"/>
<organism evidence="1 2">
    <name type="scientific">Escherichia phage vB_EcoS_G29-2</name>
    <dbReference type="NCBI Taxonomy" id="2508189"/>
    <lineage>
        <taxon>Viruses</taxon>
        <taxon>Duplodnaviria</taxon>
        <taxon>Heunggongvirae</taxon>
        <taxon>Uroviricota</taxon>
        <taxon>Caudoviricetes</taxon>
        <taxon>Drexlerviridae</taxon>
        <taxon>Tempevirinae</taxon>
        <taxon>Hanrivervirus</taxon>
        <taxon>Hanrivervirus G292</taxon>
    </lineage>
</organism>
<name>A0A482N7K1_9CAUD</name>
<keyword evidence="2" id="KW-1185">Reference proteome</keyword>
<sequence length="254" mass="29179">MKVKGVVKQWRFPEASERQFSRSIQEAIRDLVVLMRKRTKAMKFDATDNEINSAEDEINSLATDLIAGIVSTLPAIALTIYKFNAKQFINVAKSTGGKDNTAVIVLIAVGANANEEWYHTLYGQWHGLTESSLRKLFTNIVSDWSTNIRNANFRGSNDKQVNDLAEKRFAVYSSWGKTRSENIIGAWNSRLMRQRLYDAKVTHYFWHGMLDDRERLQHVLWEGKRIALDAIHDFPGEPWGCRCWAIPDWNNKGE</sequence>
<evidence type="ECO:0000313" key="2">
    <source>
        <dbReference type="Proteomes" id="UP000306344"/>
    </source>
</evidence>
<gene>
    <name evidence="1" type="ORF">G292_00028</name>
</gene>
<reference evidence="1 2" key="1">
    <citation type="submission" date="2019-01" db="EMBL/GenBank/DDBJ databases">
        <title>Still something new to discover - new insights into E. coli phage diversity and taxonomy.</title>
        <authorList>
            <person name="Korf I.H.E."/>
            <person name="Adriaennsens E."/>
            <person name="Dreiseikelmann B."/>
            <person name="Kropinski A."/>
            <person name="Nimtz M."/>
            <person name="Meier-Kolthoff J.P."/>
            <person name="Rohde M."/>
            <person name="van Raaij M."/>
            <person name="Wittmann J."/>
        </authorList>
    </citation>
    <scope>NUCLEOTIDE SEQUENCE [LARGE SCALE GENOMIC DNA]</scope>
</reference>
<evidence type="ECO:0000313" key="1">
    <source>
        <dbReference type="EMBL" id="QBQ81482.1"/>
    </source>
</evidence>
<protein>
    <recommendedName>
        <fullName evidence="3">Head morphogenesis protein</fullName>
    </recommendedName>
</protein>
<dbReference type="Proteomes" id="UP000306344">
    <property type="component" value="Segment"/>
</dbReference>
<evidence type="ECO:0008006" key="3">
    <source>
        <dbReference type="Google" id="ProtNLM"/>
    </source>
</evidence>